<dbReference type="SUPFAM" id="SSF46689">
    <property type="entry name" value="Homeodomain-like"/>
    <property type="match status" value="1"/>
</dbReference>
<dbReference type="SMART" id="SM00342">
    <property type="entry name" value="HTH_ARAC"/>
    <property type="match status" value="1"/>
</dbReference>
<accession>A0A136WCE5</accession>
<evidence type="ECO:0000259" key="4">
    <source>
        <dbReference type="PROSITE" id="PS01124"/>
    </source>
</evidence>
<dbReference type="STRING" id="36847.CLNEO_23470"/>
<evidence type="ECO:0000313" key="5">
    <source>
        <dbReference type="EMBL" id="KXL52182.1"/>
    </source>
</evidence>
<dbReference type="PANTHER" id="PTHR43280:SF2">
    <property type="entry name" value="HTH-TYPE TRANSCRIPTIONAL REGULATOR EXSA"/>
    <property type="match status" value="1"/>
</dbReference>
<dbReference type="EMBL" id="LRVM01000009">
    <property type="protein sequence ID" value="KXL52182.1"/>
    <property type="molecule type" value="Genomic_DNA"/>
</dbReference>
<dbReference type="GO" id="GO:0003700">
    <property type="term" value="F:DNA-binding transcription factor activity"/>
    <property type="evidence" value="ECO:0007669"/>
    <property type="project" value="InterPro"/>
</dbReference>
<dbReference type="OrthoDB" id="323290at2"/>
<dbReference type="RefSeq" id="WP_066089295.1">
    <property type="nucleotide sequence ID" value="NZ_LRVM01000009.1"/>
</dbReference>
<protein>
    <submittedName>
        <fullName evidence="5">HTH-type transcriptional activator RhaR</fullName>
    </submittedName>
</protein>
<evidence type="ECO:0000256" key="3">
    <source>
        <dbReference type="ARBA" id="ARBA00023163"/>
    </source>
</evidence>
<dbReference type="AlphaFoldDB" id="A0A136WCE5"/>
<evidence type="ECO:0000256" key="1">
    <source>
        <dbReference type="ARBA" id="ARBA00023015"/>
    </source>
</evidence>
<reference evidence="5 6" key="1">
    <citation type="submission" date="2016-01" db="EMBL/GenBank/DDBJ databases">
        <title>Genome sequence of Clostridium neopropionicum X4, DSM-3847.</title>
        <authorList>
            <person name="Poehlein A."/>
            <person name="Beck M.H."/>
            <person name="Bengelsdorf F.R."/>
            <person name="Daniel R."/>
            <person name="Duerre P."/>
        </authorList>
    </citation>
    <scope>NUCLEOTIDE SEQUENCE [LARGE SCALE GENOMIC DNA]</scope>
    <source>
        <strain evidence="5 6">DSM-3847</strain>
    </source>
</reference>
<organism evidence="5 6">
    <name type="scientific">Anaerotignum neopropionicum</name>
    <dbReference type="NCBI Taxonomy" id="36847"/>
    <lineage>
        <taxon>Bacteria</taxon>
        <taxon>Bacillati</taxon>
        <taxon>Bacillota</taxon>
        <taxon>Clostridia</taxon>
        <taxon>Lachnospirales</taxon>
        <taxon>Anaerotignaceae</taxon>
        <taxon>Anaerotignum</taxon>
    </lineage>
</organism>
<dbReference type="Pfam" id="PF20240">
    <property type="entry name" value="DUF6597"/>
    <property type="match status" value="1"/>
</dbReference>
<dbReference type="PROSITE" id="PS01124">
    <property type="entry name" value="HTH_ARAC_FAMILY_2"/>
    <property type="match status" value="1"/>
</dbReference>
<dbReference type="InterPro" id="IPR046532">
    <property type="entry name" value="DUF6597"/>
</dbReference>
<feature type="domain" description="HTH araC/xylS-type" evidence="4">
    <location>
        <begin position="183"/>
        <end position="267"/>
    </location>
</feature>
<dbReference type="Proteomes" id="UP000070539">
    <property type="component" value="Unassembled WGS sequence"/>
</dbReference>
<sequence>MLTKESIQNYTNYSRVLIRGVDFIYIQPHLELRNFISNYTITYPSNGMMSDNYSVLPHGSATLVLSCNDSHIHGKLFGPITKPSYVGKSGNNFKLLFIVEFQPAGYYAFSGMPQKEITDFVIDFENVNPAMNRLMANELEMSLNIHNLINKIDRLFLAHLKGTFYRREFSQANNLIINSGGCLSVKELSHNVFYSERHLGRLFDEYLGVSIKSFSRLVRVNKSIRLLQQHNYGLTQVFMETGFYDMPHFIHDFKAICGITPQAYRDNMSDFYSEIAKF</sequence>
<dbReference type="PATRIC" id="fig|36847.3.peg.2733"/>
<proteinExistence type="predicted"/>
<dbReference type="Pfam" id="PF12833">
    <property type="entry name" value="HTH_18"/>
    <property type="match status" value="1"/>
</dbReference>
<evidence type="ECO:0000313" key="6">
    <source>
        <dbReference type="Proteomes" id="UP000070539"/>
    </source>
</evidence>
<comment type="caution">
    <text evidence="5">The sequence shown here is derived from an EMBL/GenBank/DDBJ whole genome shotgun (WGS) entry which is preliminary data.</text>
</comment>
<keyword evidence="6" id="KW-1185">Reference proteome</keyword>
<keyword evidence="3" id="KW-0804">Transcription</keyword>
<dbReference type="InterPro" id="IPR018060">
    <property type="entry name" value="HTH_AraC"/>
</dbReference>
<dbReference type="InterPro" id="IPR009057">
    <property type="entry name" value="Homeodomain-like_sf"/>
</dbReference>
<dbReference type="GO" id="GO:0043565">
    <property type="term" value="F:sequence-specific DNA binding"/>
    <property type="evidence" value="ECO:0007669"/>
    <property type="project" value="InterPro"/>
</dbReference>
<keyword evidence="2" id="KW-0238">DNA-binding</keyword>
<name>A0A136WCE5_9FIRM</name>
<evidence type="ECO:0000256" key="2">
    <source>
        <dbReference type="ARBA" id="ARBA00023125"/>
    </source>
</evidence>
<keyword evidence="1" id="KW-0805">Transcription regulation</keyword>
<dbReference type="PANTHER" id="PTHR43280">
    <property type="entry name" value="ARAC-FAMILY TRANSCRIPTIONAL REGULATOR"/>
    <property type="match status" value="1"/>
</dbReference>
<dbReference type="Gene3D" id="1.10.10.60">
    <property type="entry name" value="Homeodomain-like"/>
    <property type="match status" value="1"/>
</dbReference>
<gene>
    <name evidence="5" type="primary">rhaR</name>
    <name evidence="5" type="ORF">CLNEO_23470</name>
</gene>